<evidence type="ECO:0000313" key="2">
    <source>
        <dbReference type="EMBL" id="CAB4922596.1"/>
    </source>
</evidence>
<name>A0A6J7HV58_9ZZZZ</name>
<feature type="domain" description="Glycosyl transferase family 1" evidence="1">
    <location>
        <begin position="94"/>
        <end position="262"/>
    </location>
</feature>
<dbReference type="AlphaFoldDB" id="A0A6J7HV58"/>
<dbReference type="Gene3D" id="3.40.50.2000">
    <property type="entry name" value="Glycogen Phosphorylase B"/>
    <property type="match status" value="2"/>
</dbReference>
<gene>
    <name evidence="2" type="ORF">UFOPK3519_02013</name>
</gene>
<proteinExistence type="predicted"/>
<dbReference type="GO" id="GO:0016758">
    <property type="term" value="F:hexosyltransferase activity"/>
    <property type="evidence" value="ECO:0007669"/>
    <property type="project" value="TreeGrafter"/>
</dbReference>
<dbReference type="InterPro" id="IPR050194">
    <property type="entry name" value="Glycosyltransferase_grp1"/>
</dbReference>
<protein>
    <submittedName>
        <fullName evidence="2">Unannotated protein</fullName>
    </submittedName>
</protein>
<evidence type="ECO:0000259" key="1">
    <source>
        <dbReference type="Pfam" id="PF00534"/>
    </source>
</evidence>
<reference evidence="2" key="1">
    <citation type="submission" date="2020-05" db="EMBL/GenBank/DDBJ databases">
        <authorList>
            <person name="Chiriac C."/>
            <person name="Salcher M."/>
            <person name="Ghai R."/>
            <person name="Kavagutti S V."/>
        </authorList>
    </citation>
    <scope>NUCLEOTIDE SEQUENCE</scope>
</reference>
<dbReference type="CDD" id="cd03794">
    <property type="entry name" value="GT4_WbuB-like"/>
    <property type="match status" value="1"/>
</dbReference>
<dbReference type="Pfam" id="PF00534">
    <property type="entry name" value="Glycos_transf_1"/>
    <property type="match status" value="1"/>
</dbReference>
<dbReference type="EMBL" id="CAFBMG010000263">
    <property type="protein sequence ID" value="CAB4922596.1"/>
    <property type="molecule type" value="Genomic_DNA"/>
</dbReference>
<organism evidence="2">
    <name type="scientific">freshwater metagenome</name>
    <dbReference type="NCBI Taxonomy" id="449393"/>
    <lineage>
        <taxon>unclassified sequences</taxon>
        <taxon>metagenomes</taxon>
        <taxon>ecological metagenomes</taxon>
    </lineage>
</organism>
<dbReference type="InterPro" id="IPR001296">
    <property type="entry name" value="Glyco_trans_1"/>
</dbReference>
<accession>A0A6J7HV58</accession>
<sequence>MVFAKLRRQRVVIIVADLWVDSIVEIGTIPDGALVALLRRAERAMLGKADAVTAVTEGVRDALLLKGVTTQQMTWLPNGADTEMFSPGPEDPTVRAELGCASGEYLFLYAGTHGYVHGLEVVLDAAQELKDEPVRFVLVGGGSEKESLQELASTRGLRNVTFLDPVPPQEVARMLRSCTAGLATVREGDVYRTIRSAKMLPTMSSGLPVIYSGDDEGSRLVAAAGAGLVTAPGDGADLAKAVREMIASPEKAAALGAAGRNWIEANASWHQLVGNWLEQLEQIDSVGAGNAAVANKGASK</sequence>
<dbReference type="SUPFAM" id="SSF53756">
    <property type="entry name" value="UDP-Glycosyltransferase/glycogen phosphorylase"/>
    <property type="match status" value="1"/>
</dbReference>
<dbReference type="PANTHER" id="PTHR45947">
    <property type="entry name" value="SULFOQUINOVOSYL TRANSFERASE SQD2"/>
    <property type="match status" value="1"/>
</dbReference>
<dbReference type="PANTHER" id="PTHR45947:SF3">
    <property type="entry name" value="SULFOQUINOVOSYL TRANSFERASE SQD2"/>
    <property type="match status" value="1"/>
</dbReference>